<dbReference type="RefSeq" id="WP_075472350.1">
    <property type="nucleotide sequence ID" value="NZ_LN890285.1"/>
</dbReference>
<dbReference type="PATRIC" id="fig|98804.3.peg.61"/>
<dbReference type="EMBL" id="LN890285">
    <property type="protein sequence ID" value="CUR53052.1"/>
    <property type="molecule type" value="Genomic_DNA"/>
</dbReference>
<evidence type="ECO:0000256" key="11">
    <source>
        <dbReference type="ARBA" id="ARBA00023102"/>
    </source>
</evidence>
<comment type="catalytic activity">
    <reaction evidence="13 14">
        <text>L-histidinol phosphate + 2-oxoglutarate = 3-(imidazol-4-yl)-2-oxopropyl phosphate + L-glutamate</text>
        <dbReference type="Rhea" id="RHEA:23744"/>
        <dbReference type="ChEBI" id="CHEBI:16810"/>
        <dbReference type="ChEBI" id="CHEBI:29985"/>
        <dbReference type="ChEBI" id="CHEBI:57766"/>
        <dbReference type="ChEBI" id="CHEBI:57980"/>
        <dbReference type="EC" id="2.6.1.9"/>
    </reaction>
</comment>
<evidence type="ECO:0000256" key="4">
    <source>
        <dbReference type="ARBA" id="ARBA00011738"/>
    </source>
</evidence>
<dbReference type="GO" id="GO:0030170">
    <property type="term" value="F:pyridoxal phosphate binding"/>
    <property type="evidence" value="ECO:0007669"/>
    <property type="project" value="InterPro"/>
</dbReference>
<dbReference type="PANTHER" id="PTHR42885">
    <property type="entry name" value="HISTIDINOL-PHOSPHATE AMINOTRANSFERASE-RELATED"/>
    <property type="match status" value="1"/>
</dbReference>
<keyword evidence="8 14" id="KW-0028">Amino-acid biosynthesis</keyword>
<feature type="modified residue" description="N6-(pyridoxal phosphate)lysine" evidence="14">
    <location>
        <position position="209"/>
    </location>
</feature>
<dbReference type="GO" id="GO:0000105">
    <property type="term" value="P:L-histidine biosynthetic process"/>
    <property type="evidence" value="ECO:0007669"/>
    <property type="project" value="UniProtKB-UniRule"/>
</dbReference>
<comment type="subunit">
    <text evidence="4 14">Homodimer.</text>
</comment>
<evidence type="ECO:0000256" key="14">
    <source>
        <dbReference type="HAMAP-Rule" id="MF_01023"/>
    </source>
</evidence>
<dbReference type="InterPro" id="IPR005861">
    <property type="entry name" value="HisP_aminotrans"/>
</dbReference>
<dbReference type="PANTHER" id="PTHR42885:SF2">
    <property type="entry name" value="HISTIDINOL-PHOSPHATE AMINOTRANSFERASE"/>
    <property type="match status" value="1"/>
</dbReference>
<evidence type="ECO:0000256" key="8">
    <source>
        <dbReference type="ARBA" id="ARBA00022605"/>
    </source>
</evidence>
<evidence type="ECO:0000256" key="12">
    <source>
        <dbReference type="ARBA" id="ARBA00030262"/>
    </source>
</evidence>
<gene>
    <name evidence="14 16" type="primary">hisC</name>
    <name evidence="16" type="ORF">BTSPAZIEG_0069</name>
</gene>
<accession>A0A160SWC4</accession>
<evidence type="ECO:0000313" key="17">
    <source>
        <dbReference type="Proteomes" id="UP000243633"/>
    </source>
</evidence>
<dbReference type="HAMAP" id="MF_01023">
    <property type="entry name" value="HisC_aminotrans_2"/>
    <property type="match status" value="1"/>
</dbReference>
<evidence type="ECO:0000313" key="16">
    <source>
        <dbReference type="EMBL" id="CUR53052.1"/>
    </source>
</evidence>
<keyword evidence="7 14" id="KW-0032">Aminotransferase</keyword>
<dbReference type="EC" id="2.6.1.9" evidence="5 14"/>
<dbReference type="Pfam" id="PF00155">
    <property type="entry name" value="Aminotran_1_2"/>
    <property type="match status" value="1"/>
</dbReference>
<comment type="pathway">
    <text evidence="2 14">Amino-acid biosynthesis; L-histidine biosynthesis; L-histidine from 5-phospho-alpha-D-ribose 1-diphosphate: step 7/9.</text>
</comment>
<evidence type="ECO:0000256" key="6">
    <source>
        <dbReference type="ARBA" id="ARBA00018048"/>
    </source>
</evidence>
<evidence type="ECO:0000256" key="9">
    <source>
        <dbReference type="ARBA" id="ARBA00022679"/>
    </source>
</evidence>
<dbReference type="PROSITE" id="PS00599">
    <property type="entry name" value="AA_TRANSFER_CLASS_2"/>
    <property type="match status" value="1"/>
</dbReference>
<dbReference type="InterPro" id="IPR001917">
    <property type="entry name" value="Aminotrans_II_pyridoxalP_BS"/>
</dbReference>
<dbReference type="AlphaFoldDB" id="A0A160SWC4"/>
<dbReference type="GO" id="GO:0004400">
    <property type="term" value="F:histidinol-phosphate transaminase activity"/>
    <property type="evidence" value="ECO:0007669"/>
    <property type="project" value="UniProtKB-UniRule"/>
</dbReference>
<keyword evidence="10 14" id="KW-0663">Pyridoxal phosphate</keyword>
<sequence length="355" mass="40867">MKKLIPIHIETLLPYQSAKRIGLFGQFLLNANESPYNYNIQMNLDNLNRYPDFQPKKLLKKYSNYLQIQKKNILITRGSDEAIDLLIRTFCVSKIDQIMFCPPTYDMYEVCAKIYNIEIIKIPTLKSFQLNTIQIVQHIKYVKLLYICNPNNPTGNLIDISDLLYLLKKVPSNCLVIIDEAYIEFSSKNSSIFLLKKYSNLIILRTLSKAFGLAGIRCGFLIASSIIVNILKKVLAPYPVPLPVSQIAENALSKKNFSLIFNNIKKILENRDFFISKISNFPYVKKVYPSNTNFILIKFKNSISVFQYLLKCGFVVRDQSHKKILKNCLRITIGTKKECLLLIKSLFDGYTNGII</sequence>
<name>A0A160SWC4_BUCTT</name>
<dbReference type="CDD" id="cd00609">
    <property type="entry name" value="AAT_like"/>
    <property type="match status" value="1"/>
</dbReference>
<dbReference type="SUPFAM" id="SSF53383">
    <property type="entry name" value="PLP-dependent transferases"/>
    <property type="match status" value="1"/>
</dbReference>
<protein>
    <recommendedName>
        <fullName evidence="6 14">Histidinol-phosphate aminotransferase</fullName>
        <ecNumber evidence="5 14">2.6.1.9</ecNumber>
    </recommendedName>
    <alternativeName>
        <fullName evidence="12 14">Imidazole acetol-phosphate transaminase</fullName>
    </alternativeName>
</protein>
<keyword evidence="17" id="KW-1185">Reference proteome</keyword>
<organism evidence="16 17">
    <name type="scientific">Buchnera aphidicola subsp. Tuberolachnus salignus</name>
    <dbReference type="NCBI Taxonomy" id="98804"/>
    <lineage>
        <taxon>Bacteria</taxon>
        <taxon>Pseudomonadati</taxon>
        <taxon>Pseudomonadota</taxon>
        <taxon>Gammaproteobacteria</taxon>
        <taxon>Enterobacterales</taxon>
        <taxon>Erwiniaceae</taxon>
        <taxon>Buchnera</taxon>
    </lineage>
</organism>
<dbReference type="InterPro" id="IPR004839">
    <property type="entry name" value="Aminotransferase_I/II_large"/>
</dbReference>
<comment type="similarity">
    <text evidence="3 14">Belongs to the class-II pyridoxal-phosphate-dependent aminotransferase family. Histidinol-phosphate aminotransferase subfamily.</text>
</comment>
<dbReference type="Proteomes" id="UP000243633">
    <property type="component" value="Chromosome 1"/>
</dbReference>
<evidence type="ECO:0000256" key="3">
    <source>
        <dbReference type="ARBA" id="ARBA00007970"/>
    </source>
</evidence>
<feature type="domain" description="Aminotransferase class I/classII large" evidence="15">
    <location>
        <begin position="46"/>
        <end position="345"/>
    </location>
</feature>
<dbReference type="Gene3D" id="3.40.640.10">
    <property type="entry name" value="Type I PLP-dependent aspartate aminotransferase-like (Major domain)"/>
    <property type="match status" value="1"/>
</dbReference>
<dbReference type="InterPro" id="IPR015422">
    <property type="entry name" value="PyrdxlP-dep_Trfase_small"/>
</dbReference>
<comment type="cofactor">
    <cofactor evidence="1 14">
        <name>pyridoxal 5'-phosphate</name>
        <dbReference type="ChEBI" id="CHEBI:597326"/>
    </cofactor>
</comment>
<keyword evidence="9 14" id="KW-0808">Transferase</keyword>
<evidence type="ECO:0000256" key="10">
    <source>
        <dbReference type="ARBA" id="ARBA00022898"/>
    </source>
</evidence>
<dbReference type="UniPathway" id="UPA00031">
    <property type="reaction ID" value="UER00012"/>
</dbReference>
<dbReference type="OrthoDB" id="9813612at2"/>
<proteinExistence type="inferred from homology"/>
<dbReference type="Gene3D" id="3.90.1150.10">
    <property type="entry name" value="Aspartate Aminotransferase, domain 1"/>
    <property type="match status" value="1"/>
</dbReference>
<keyword evidence="11 14" id="KW-0368">Histidine biosynthesis</keyword>
<evidence type="ECO:0000256" key="2">
    <source>
        <dbReference type="ARBA" id="ARBA00005011"/>
    </source>
</evidence>
<dbReference type="InterPro" id="IPR015421">
    <property type="entry name" value="PyrdxlP-dep_Trfase_major"/>
</dbReference>
<evidence type="ECO:0000259" key="15">
    <source>
        <dbReference type="Pfam" id="PF00155"/>
    </source>
</evidence>
<evidence type="ECO:0000256" key="1">
    <source>
        <dbReference type="ARBA" id="ARBA00001933"/>
    </source>
</evidence>
<dbReference type="InterPro" id="IPR015424">
    <property type="entry name" value="PyrdxlP-dep_Trfase"/>
</dbReference>
<evidence type="ECO:0000256" key="13">
    <source>
        <dbReference type="ARBA" id="ARBA00047481"/>
    </source>
</evidence>
<reference evidence="17" key="1">
    <citation type="submission" date="2015-10" db="EMBL/GenBank/DDBJ databases">
        <authorList>
            <person name="Manzano-Marin A."/>
            <person name="Manzano-Marin A."/>
        </authorList>
    </citation>
    <scope>NUCLEOTIDE SEQUENCE [LARGE SCALE GENOMIC DNA]</scope>
    <source>
        <strain evidence="17">BTs</strain>
    </source>
</reference>
<dbReference type="NCBIfam" id="TIGR01141">
    <property type="entry name" value="hisC"/>
    <property type="match status" value="1"/>
</dbReference>
<evidence type="ECO:0000256" key="7">
    <source>
        <dbReference type="ARBA" id="ARBA00022576"/>
    </source>
</evidence>
<dbReference type="STRING" id="98804.BTSPAZIEG_0069"/>
<evidence type="ECO:0000256" key="5">
    <source>
        <dbReference type="ARBA" id="ARBA00012748"/>
    </source>
</evidence>